<evidence type="ECO:0000313" key="4">
    <source>
        <dbReference type="EMBL" id="UYV78754.1"/>
    </source>
</evidence>
<organism evidence="4 5">
    <name type="scientific">Cordylochernes scorpioides</name>
    <dbReference type="NCBI Taxonomy" id="51811"/>
    <lineage>
        <taxon>Eukaryota</taxon>
        <taxon>Metazoa</taxon>
        <taxon>Ecdysozoa</taxon>
        <taxon>Arthropoda</taxon>
        <taxon>Chelicerata</taxon>
        <taxon>Arachnida</taxon>
        <taxon>Pseudoscorpiones</taxon>
        <taxon>Cheliferoidea</taxon>
        <taxon>Chernetidae</taxon>
        <taxon>Cordylochernes</taxon>
    </lineage>
</organism>
<gene>
    <name evidence="4" type="ORF">LAZ67_16002659</name>
</gene>
<evidence type="ECO:0000256" key="2">
    <source>
        <dbReference type="SAM" id="MobiDB-lite"/>
    </source>
</evidence>
<name>A0ABY6LDF6_9ARAC</name>
<dbReference type="InterPro" id="IPR036612">
    <property type="entry name" value="KH_dom_type_1_sf"/>
</dbReference>
<feature type="non-terminal residue" evidence="4">
    <location>
        <position position="151"/>
    </location>
</feature>
<reference evidence="4 5" key="1">
    <citation type="submission" date="2022-01" db="EMBL/GenBank/DDBJ databases">
        <title>A chromosomal length assembly of Cordylochernes scorpioides.</title>
        <authorList>
            <person name="Zeh D."/>
            <person name="Zeh J."/>
        </authorList>
    </citation>
    <scope>NUCLEOTIDE SEQUENCE [LARGE SCALE GENOMIC DNA]</scope>
    <source>
        <strain evidence="4">IN4F17</strain>
        <tissue evidence="4">Whole Body</tissue>
    </source>
</reference>
<protein>
    <submittedName>
        <fullName evidence="4">PNO1</fullName>
    </submittedName>
</protein>
<evidence type="ECO:0000313" key="5">
    <source>
        <dbReference type="Proteomes" id="UP001235939"/>
    </source>
</evidence>
<keyword evidence="5" id="KW-1185">Reference proteome</keyword>
<keyword evidence="1" id="KW-0694">RNA-binding</keyword>
<dbReference type="PANTHER" id="PTHR12826">
    <property type="entry name" value="RIBONUCLEASE Y"/>
    <property type="match status" value="1"/>
</dbReference>
<accession>A0ABY6LDF6</accession>
<dbReference type="SUPFAM" id="SSF54791">
    <property type="entry name" value="Eukaryotic type KH-domain (KH-domain type I)"/>
    <property type="match status" value="1"/>
</dbReference>
<sequence>MADNDGFFTVTNKKRKRTKDADMESDTKRPCIKPQSEVMVEAEGSNCHLPQQATGSAEQRVIRVPPNRYTALKNNWIKLTAPIKDILRLDIKFNTASRQVEIRCCDPWWCGAVKMLSGDHVNRAIGRMAGKGGRTRYTIENATKTRIIIDN</sequence>
<dbReference type="Pfam" id="PF22891">
    <property type="entry name" value="KH_PNO1_2nd"/>
    <property type="match status" value="1"/>
</dbReference>
<dbReference type="Gene3D" id="3.30.1370.10">
    <property type="entry name" value="K Homology domain, type 1"/>
    <property type="match status" value="1"/>
</dbReference>
<dbReference type="EMBL" id="CP092878">
    <property type="protein sequence ID" value="UYV78754.1"/>
    <property type="molecule type" value="Genomic_DNA"/>
</dbReference>
<dbReference type="InterPro" id="IPR055211">
    <property type="entry name" value="KH_PNO1_2nd"/>
</dbReference>
<feature type="domain" description="PNO1 second type I KH" evidence="3">
    <location>
        <begin position="113"/>
        <end position="150"/>
    </location>
</feature>
<feature type="compositionally biased region" description="Basic and acidic residues" evidence="2">
    <location>
        <begin position="19"/>
        <end position="28"/>
    </location>
</feature>
<proteinExistence type="predicted"/>
<evidence type="ECO:0000259" key="3">
    <source>
        <dbReference type="Pfam" id="PF22891"/>
    </source>
</evidence>
<dbReference type="Proteomes" id="UP001235939">
    <property type="component" value="Chromosome 16"/>
</dbReference>
<feature type="region of interest" description="Disordered" evidence="2">
    <location>
        <begin position="1"/>
        <end position="28"/>
    </location>
</feature>
<dbReference type="PANTHER" id="PTHR12826:SF13">
    <property type="entry name" value="RNA-BINDING PROTEIN PNO1"/>
    <property type="match status" value="1"/>
</dbReference>
<evidence type="ECO:0000256" key="1">
    <source>
        <dbReference type="ARBA" id="ARBA00022884"/>
    </source>
</evidence>